<dbReference type="EMBL" id="CP017553">
    <property type="protein sequence ID" value="AOW00849.1"/>
    <property type="molecule type" value="Genomic_DNA"/>
</dbReference>
<keyword evidence="4 7" id="KW-0256">Endoplasmic reticulum</keyword>
<name>A0A1D8N5E4_YARLL</name>
<evidence type="ECO:0000313" key="8">
    <source>
        <dbReference type="EMBL" id="AOW00849.1"/>
    </source>
</evidence>
<keyword evidence="9" id="KW-0808">Transferase</keyword>
<evidence type="ECO:0000256" key="2">
    <source>
        <dbReference type="ARBA" id="ARBA00010430"/>
    </source>
</evidence>
<comment type="subunit">
    <text evidence="7">Component of the dolichol-phosphate mannose (DPM) synthase complex.</text>
</comment>
<keyword evidence="9" id="KW-0328">Glycosyltransferase</keyword>
<feature type="transmembrane region" description="Helical" evidence="7">
    <location>
        <begin position="40"/>
        <end position="61"/>
    </location>
</feature>
<dbReference type="Proteomes" id="UP000256601">
    <property type="component" value="Unassembled WGS sequence"/>
</dbReference>
<comment type="pathway">
    <text evidence="7">Protein modification; protein glycosylation.</text>
</comment>
<reference evidence="9 11" key="2">
    <citation type="submission" date="2018-07" db="EMBL/GenBank/DDBJ databases">
        <title>Draft Genome Assemblies for Five Robust Yarrowia lipolytica Strains Exhibiting High Lipid Production and Pentose Sugar Utilization and Sugar Alcohol Secretion from Undetoxified Lignocellulosic Biomass Hydrolysates.</title>
        <authorList>
            <consortium name="DOE Joint Genome Institute"/>
            <person name="Walker C."/>
            <person name="Ryu S."/>
            <person name="Na H."/>
            <person name="Zane M."/>
            <person name="LaButti K."/>
            <person name="Lipzen A."/>
            <person name="Haridas S."/>
            <person name="Barry K."/>
            <person name="Grigoriev I.V."/>
            <person name="Quarterman J."/>
            <person name="Slininger P."/>
            <person name="Dien B."/>
            <person name="Trinh C.T."/>
        </authorList>
    </citation>
    <scope>NUCLEOTIDE SEQUENCE [LARGE SCALE GENOMIC DNA]</scope>
    <source>
        <strain evidence="9 11">YB392</strain>
    </source>
</reference>
<comment type="subcellular location">
    <subcellularLocation>
        <location evidence="1 7">Endoplasmic reticulum membrane</location>
        <topology evidence="1 7">Multi-pass membrane protein</topology>
    </subcellularLocation>
</comment>
<evidence type="ECO:0000256" key="4">
    <source>
        <dbReference type="ARBA" id="ARBA00022824"/>
    </source>
</evidence>
<dbReference type="GO" id="GO:0033185">
    <property type="term" value="C:dolichol-phosphate-mannose synthase complex"/>
    <property type="evidence" value="ECO:0007669"/>
    <property type="project" value="TreeGrafter"/>
</dbReference>
<proteinExistence type="inferred from homology"/>
<dbReference type="eggNOG" id="KOG4841">
    <property type="taxonomic scope" value="Eukaryota"/>
</dbReference>
<dbReference type="PANTHER" id="PTHR16433:SF0">
    <property type="entry name" value="DOLICHOL-PHOSPHATE MANNOSYLTRANSFERASE SUBUNIT 3"/>
    <property type="match status" value="1"/>
</dbReference>
<dbReference type="UniPathway" id="UPA00378"/>
<dbReference type="VEuPathDB" id="FungiDB:YALI0_A18656g"/>
<evidence type="ECO:0000256" key="5">
    <source>
        <dbReference type="ARBA" id="ARBA00022989"/>
    </source>
</evidence>
<evidence type="ECO:0000256" key="1">
    <source>
        <dbReference type="ARBA" id="ARBA00004477"/>
    </source>
</evidence>
<organism evidence="8 10">
    <name type="scientific">Yarrowia lipolytica</name>
    <name type="common">Candida lipolytica</name>
    <dbReference type="NCBI Taxonomy" id="4952"/>
    <lineage>
        <taxon>Eukaryota</taxon>
        <taxon>Fungi</taxon>
        <taxon>Dikarya</taxon>
        <taxon>Ascomycota</taxon>
        <taxon>Saccharomycotina</taxon>
        <taxon>Dipodascomycetes</taxon>
        <taxon>Dipodascales</taxon>
        <taxon>Dipodascales incertae sedis</taxon>
        <taxon>Yarrowia</taxon>
    </lineage>
</organism>
<dbReference type="Pfam" id="PF08285">
    <property type="entry name" value="DPM3"/>
    <property type="match status" value="1"/>
</dbReference>
<dbReference type="KEGG" id="yli:2906147"/>
<dbReference type="AlphaFoldDB" id="A0A1D8N5E4"/>
<comment type="function">
    <text evidence="7">Stabilizer subunit of the dolichol-phosphate mannose (DPM) synthase complex; tethers catalytic subunit to the ER.</text>
</comment>
<dbReference type="GeneID" id="2906147"/>
<dbReference type="InterPro" id="IPR013174">
    <property type="entry name" value="DPM3"/>
</dbReference>
<dbReference type="PANTHER" id="PTHR16433">
    <property type="entry name" value="DOLICHOL-PHOSPHATE MANNOSYLTRANSFERASE SUBUNIT 3"/>
    <property type="match status" value="1"/>
</dbReference>
<evidence type="ECO:0000313" key="10">
    <source>
        <dbReference type="Proteomes" id="UP000182444"/>
    </source>
</evidence>
<comment type="similarity">
    <text evidence="2 7">Belongs to the DPM3 family.</text>
</comment>
<reference evidence="8 10" key="1">
    <citation type="journal article" date="2016" name="PLoS ONE">
        <title>Sequence Assembly of Yarrowia lipolytica Strain W29/CLIB89 Shows Transposable Element Diversity.</title>
        <authorList>
            <person name="Magnan C."/>
            <person name="Yu J."/>
            <person name="Chang I."/>
            <person name="Jahn E."/>
            <person name="Kanomata Y."/>
            <person name="Wu J."/>
            <person name="Zeller M."/>
            <person name="Oakes M."/>
            <person name="Baldi P."/>
            <person name="Sandmeyer S."/>
        </authorList>
    </citation>
    <scope>NUCLEOTIDE SEQUENCE [LARGE SCALE GENOMIC DNA]</scope>
    <source>
        <strain evidence="8">CLIB89</strain>
        <strain evidence="10">CLIB89(W29)</strain>
    </source>
</reference>
<keyword evidence="5 7" id="KW-1133">Transmembrane helix</keyword>
<evidence type="ECO:0000313" key="11">
    <source>
        <dbReference type="Proteomes" id="UP000256601"/>
    </source>
</evidence>
<dbReference type="VEuPathDB" id="FungiDB:YALI1_A19526g"/>
<keyword evidence="6 7" id="KW-0472">Membrane</keyword>
<evidence type="ECO:0000256" key="7">
    <source>
        <dbReference type="RuleBase" id="RU365085"/>
    </source>
</evidence>
<protein>
    <recommendedName>
        <fullName evidence="7">Dolichol-phosphate mannosyltransferase subunit 3</fullName>
    </recommendedName>
</protein>
<keyword evidence="3 7" id="KW-0812">Transmembrane</keyword>
<sequence>MTKATETAFFFVALIAVYAALWFGFIPVGEKIRQEIVPLLPFWTIVSFGSYSLGTLGWDILSFNDKPEKYAELKEVSRRGEVTRLHFVANMCSASVTSWMEMKCRSGYGVSLYQSRAIVCDFERVKLW</sequence>
<gene>
    <name evidence="9" type="ORF">B0I71DRAFT_144927</name>
    <name evidence="8" type="ORF">YALI1_A19526g</name>
</gene>
<evidence type="ECO:0000256" key="3">
    <source>
        <dbReference type="ARBA" id="ARBA00022692"/>
    </source>
</evidence>
<accession>A0A1D8N5E4</accession>
<dbReference type="EMBL" id="KZ858956">
    <property type="protein sequence ID" value="RDW28094.1"/>
    <property type="molecule type" value="Genomic_DNA"/>
</dbReference>
<feature type="transmembrane region" description="Helical" evidence="7">
    <location>
        <begin position="7"/>
        <end position="28"/>
    </location>
</feature>
<evidence type="ECO:0000256" key="6">
    <source>
        <dbReference type="ARBA" id="ARBA00023136"/>
    </source>
</evidence>
<dbReference type="GO" id="GO:0016757">
    <property type="term" value="F:glycosyltransferase activity"/>
    <property type="evidence" value="ECO:0007669"/>
    <property type="project" value="UniProtKB-KW"/>
</dbReference>
<dbReference type="GO" id="GO:0005789">
    <property type="term" value="C:endoplasmic reticulum membrane"/>
    <property type="evidence" value="ECO:0007669"/>
    <property type="project" value="UniProtKB-SubCell"/>
</dbReference>
<dbReference type="GO" id="GO:0006506">
    <property type="term" value="P:GPI anchor biosynthetic process"/>
    <property type="evidence" value="ECO:0007669"/>
    <property type="project" value="TreeGrafter"/>
</dbReference>
<evidence type="ECO:0000313" key="9">
    <source>
        <dbReference type="EMBL" id="RDW28094.1"/>
    </source>
</evidence>
<dbReference type="Proteomes" id="UP000182444">
    <property type="component" value="Chromosome 1A"/>
</dbReference>